<feature type="compositionally biased region" description="Basic and acidic residues" evidence="1">
    <location>
        <begin position="1"/>
        <end position="50"/>
    </location>
</feature>
<dbReference type="Proteomes" id="UP000324091">
    <property type="component" value="Chromosome 1"/>
</dbReference>
<protein>
    <submittedName>
        <fullName evidence="2">Uncharacterized protein</fullName>
    </submittedName>
</protein>
<proteinExistence type="predicted"/>
<feature type="region of interest" description="Disordered" evidence="1">
    <location>
        <begin position="1"/>
        <end position="62"/>
    </location>
</feature>
<evidence type="ECO:0000313" key="3">
    <source>
        <dbReference type="Proteomes" id="UP000324091"/>
    </source>
</evidence>
<keyword evidence="3" id="KW-1185">Reference proteome</keyword>
<dbReference type="AlphaFoldDB" id="A0A5C6PTP2"/>
<name>A0A5C6PTP2_9TELE</name>
<evidence type="ECO:0000313" key="2">
    <source>
        <dbReference type="EMBL" id="TWW81837.1"/>
    </source>
</evidence>
<evidence type="ECO:0000256" key="1">
    <source>
        <dbReference type="SAM" id="MobiDB-lite"/>
    </source>
</evidence>
<dbReference type="EMBL" id="RHFK02000001">
    <property type="protein sequence ID" value="TWW81837.1"/>
    <property type="molecule type" value="Genomic_DNA"/>
</dbReference>
<reference evidence="2 3" key="1">
    <citation type="submission" date="2019-04" db="EMBL/GenBank/DDBJ databases">
        <title>Chromosome genome assembly for Takifugu flavidus.</title>
        <authorList>
            <person name="Xiao S."/>
        </authorList>
    </citation>
    <scope>NUCLEOTIDE SEQUENCE [LARGE SCALE GENOMIC DNA]</scope>
    <source>
        <strain evidence="2">HTHZ2018</strain>
        <tissue evidence="2">Muscle</tissue>
    </source>
</reference>
<accession>A0A5C6PTP2</accession>
<comment type="caution">
    <text evidence="2">The sequence shown here is derived from an EMBL/GenBank/DDBJ whole genome shotgun (WGS) entry which is preliminary data.</text>
</comment>
<organism evidence="2 3">
    <name type="scientific">Takifugu flavidus</name>
    <name type="common">sansaifugu</name>
    <dbReference type="NCBI Taxonomy" id="433684"/>
    <lineage>
        <taxon>Eukaryota</taxon>
        <taxon>Metazoa</taxon>
        <taxon>Chordata</taxon>
        <taxon>Craniata</taxon>
        <taxon>Vertebrata</taxon>
        <taxon>Euteleostomi</taxon>
        <taxon>Actinopterygii</taxon>
        <taxon>Neopterygii</taxon>
        <taxon>Teleostei</taxon>
        <taxon>Neoteleostei</taxon>
        <taxon>Acanthomorphata</taxon>
        <taxon>Eupercaria</taxon>
        <taxon>Tetraodontiformes</taxon>
        <taxon>Tetradontoidea</taxon>
        <taxon>Tetraodontidae</taxon>
        <taxon>Takifugu</taxon>
    </lineage>
</organism>
<sequence length="62" mass="7431">MAGWVERGEGRGQVEDREERRGDERRGDERRRDERRGEERRGEDGTEHRNTYKNTGRMELGL</sequence>
<gene>
    <name evidence="2" type="ORF">D4764_01G0016520</name>
</gene>